<dbReference type="AlphaFoldDB" id="A0AAU6VB25"/>
<gene>
    <name evidence="2" type="ORF">MRM63_07500</name>
</gene>
<accession>A0AAU6VB25</accession>
<sequence length="194" mass="22121">MRPETLLAKFDLKGLNYEQMQNGGGKGLISLEEQLAMVGVTWKESPIGFLILFVEMQNNAHSRKMLEKAVMLEVISQTQKWRGQKCEKAFLALVRAAIEESINPLGRVCPACNGSGFYKTDRRQTRSCTHCNDGRIGWNYEQRFVAMCSGEFACTYSVFKRYHEVLEPITKWLSAKRNAAMLALMERIEREEAA</sequence>
<evidence type="ECO:0000259" key="1">
    <source>
        <dbReference type="Pfam" id="PF12760"/>
    </source>
</evidence>
<proteinExistence type="predicted"/>
<protein>
    <submittedName>
        <fullName evidence="2">Transposase</fullName>
    </submittedName>
</protein>
<dbReference type="Pfam" id="PF12760">
    <property type="entry name" value="Zn_ribbon_IS1595"/>
    <property type="match status" value="1"/>
</dbReference>
<name>A0AAU6VB25_UNCXX</name>
<organism evidence="2">
    <name type="scientific">bacterium 19MO03SA05</name>
    <dbReference type="NCBI Taxonomy" id="2920620"/>
    <lineage>
        <taxon>Bacteria</taxon>
    </lineage>
</organism>
<dbReference type="InterPro" id="IPR024442">
    <property type="entry name" value="Transposase_Zn_ribbon"/>
</dbReference>
<reference evidence="2" key="1">
    <citation type="submission" date="2022-03" db="EMBL/GenBank/DDBJ databases">
        <title>Sea Food Isolates.</title>
        <authorList>
            <person name="Li c."/>
        </authorList>
    </citation>
    <scope>NUCLEOTIDE SEQUENCE</scope>
    <source>
        <strain evidence="2">19MO03SA05</strain>
    </source>
</reference>
<feature type="domain" description="Transposase zinc-ribbon" evidence="1">
    <location>
        <begin position="96"/>
        <end position="132"/>
    </location>
</feature>
<evidence type="ECO:0000313" key="2">
    <source>
        <dbReference type="EMBL" id="XAG83438.1"/>
    </source>
</evidence>
<dbReference type="EMBL" id="CP095350">
    <property type="protein sequence ID" value="XAG83438.1"/>
    <property type="molecule type" value="Genomic_DNA"/>
</dbReference>